<dbReference type="PANTHER" id="PTHR35006:SF2">
    <property type="entry name" value="GLYOXALASE FAMILY PROTEIN (AFU_ORTHOLOGUE AFUA_5G14830)"/>
    <property type="match status" value="1"/>
</dbReference>
<reference evidence="2 3" key="1">
    <citation type="submission" date="2016-08" db="EMBL/GenBank/DDBJ databases">
        <title>Whole genome sequence of Pseudomonas graminis strain UASWS1507, a potential biological control agent for agriculture.</title>
        <authorList>
            <person name="Crovadore J."/>
            <person name="Calmin G."/>
            <person name="Chablais R."/>
            <person name="Cochard B."/>
            <person name="Lefort F."/>
        </authorList>
    </citation>
    <scope>NUCLEOTIDE SEQUENCE [LARGE SCALE GENOMIC DNA]</scope>
    <source>
        <strain evidence="2 3">UASWS1507</strain>
    </source>
</reference>
<dbReference type="InterPro" id="IPR037523">
    <property type="entry name" value="VOC_core"/>
</dbReference>
<dbReference type="PROSITE" id="PS51819">
    <property type="entry name" value="VOC"/>
    <property type="match status" value="1"/>
</dbReference>
<dbReference type="Gene3D" id="3.10.180.10">
    <property type="entry name" value="2,3-Dihydroxybiphenyl 1,2-Dioxygenase, domain 1"/>
    <property type="match status" value="1"/>
</dbReference>
<dbReference type="EMBL" id="MDEN01000062">
    <property type="protein sequence ID" value="OCX20456.1"/>
    <property type="molecule type" value="Genomic_DNA"/>
</dbReference>
<comment type="caution">
    <text evidence="2">The sequence shown here is derived from an EMBL/GenBank/DDBJ whole genome shotgun (WGS) entry which is preliminary data.</text>
</comment>
<dbReference type="GO" id="GO:0051213">
    <property type="term" value="F:dioxygenase activity"/>
    <property type="evidence" value="ECO:0007669"/>
    <property type="project" value="UniProtKB-KW"/>
</dbReference>
<proteinExistence type="predicted"/>
<evidence type="ECO:0000313" key="2">
    <source>
        <dbReference type="EMBL" id="OCX20456.1"/>
    </source>
</evidence>
<sequence length="133" mass="14477">MLDHIFLSVSDVPRAVRFYEQVLAPLGVTARLDYDGKDGPPGHPDLKGFGANGRVFFWLREGVVEGRAVHVGFVASSKAEVDAAYAAAMDHGAVDNGAPGARLHYDPDYYAANVLDPDGYSLEFVCKKWQHAQ</sequence>
<dbReference type="AlphaFoldDB" id="A0A1C2E0N4"/>
<keyword evidence="2" id="KW-0223">Dioxygenase</keyword>
<dbReference type="RefSeq" id="WP_065988904.1">
    <property type="nucleotide sequence ID" value="NZ_MDEN01000062.1"/>
</dbReference>
<dbReference type="OrthoDB" id="9800438at2"/>
<dbReference type="InterPro" id="IPR029068">
    <property type="entry name" value="Glyas_Bleomycin-R_OHBP_Dase"/>
</dbReference>
<name>A0A1C2E0N4_9PSED</name>
<dbReference type="CDD" id="cd07262">
    <property type="entry name" value="VOC_like"/>
    <property type="match status" value="1"/>
</dbReference>
<organism evidence="2 3">
    <name type="scientific">Pseudomonas graminis</name>
    <dbReference type="NCBI Taxonomy" id="158627"/>
    <lineage>
        <taxon>Bacteria</taxon>
        <taxon>Pseudomonadati</taxon>
        <taxon>Pseudomonadota</taxon>
        <taxon>Gammaproteobacteria</taxon>
        <taxon>Pseudomonadales</taxon>
        <taxon>Pseudomonadaceae</taxon>
        <taxon>Pseudomonas</taxon>
    </lineage>
</organism>
<evidence type="ECO:0000259" key="1">
    <source>
        <dbReference type="PROSITE" id="PS51819"/>
    </source>
</evidence>
<keyword evidence="2" id="KW-0560">Oxidoreductase</keyword>
<evidence type="ECO:0000313" key="3">
    <source>
        <dbReference type="Proteomes" id="UP000095143"/>
    </source>
</evidence>
<dbReference type="Proteomes" id="UP000095143">
    <property type="component" value="Unassembled WGS sequence"/>
</dbReference>
<dbReference type="Pfam" id="PF00903">
    <property type="entry name" value="Glyoxalase"/>
    <property type="match status" value="1"/>
</dbReference>
<protein>
    <submittedName>
        <fullName evidence="2">Extradiol dioxygenase</fullName>
    </submittedName>
</protein>
<dbReference type="PANTHER" id="PTHR35006">
    <property type="entry name" value="GLYOXALASE FAMILY PROTEIN (AFU_ORTHOLOGUE AFUA_5G14830)"/>
    <property type="match status" value="1"/>
</dbReference>
<gene>
    <name evidence="2" type="ORF">BBI10_12925</name>
</gene>
<feature type="domain" description="VOC" evidence="1">
    <location>
        <begin position="1"/>
        <end position="127"/>
    </location>
</feature>
<dbReference type="SUPFAM" id="SSF54593">
    <property type="entry name" value="Glyoxalase/Bleomycin resistance protein/Dihydroxybiphenyl dioxygenase"/>
    <property type="match status" value="1"/>
</dbReference>
<dbReference type="InterPro" id="IPR004360">
    <property type="entry name" value="Glyas_Fos-R_dOase_dom"/>
</dbReference>
<accession>A0A1C2E0N4</accession>